<dbReference type="GO" id="GO:0005886">
    <property type="term" value="C:plasma membrane"/>
    <property type="evidence" value="ECO:0007669"/>
    <property type="project" value="TreeGrafter"/>
</dbReference>
<dbReference type="eggNOG" id="COG0840">
    <property type="taxonomic scope" value="Bacteria"/>
</dbReference>
<keyword evidence="6" id="KW-1185">Reference proteome</keyword>
<dbReference type="PROSITE" id="PS50111">
    <property type="entry name" value="CHEMOTAXIS_TRANSDUC_2"/>
    <property type="match status" value="2"/>
</dbReference>
<evidence type="ECO:0000313" key="5">
    <source>
        <dbReference type="EMBL" id="EGJ51347.1"/>
    </source>
</evidence>
<evidence type="ECO:0000259" key="4">
    <source>
        <dbReference type="PROSITE" id="PS50111"/>
    </source>
</evidence>
<dbReference type="GO" id="GO:0006935">
    <property type="term" value="P:chemotaxis"/>
    <property type="evidence" value="ECO:0007669"/>
    <property type="project" value="UniProtKB-KW"/>
</dbReference>
<evidence type="ECO:0000256" key="3">
    <source>
        <dbReference type="PROSITE-ProRule" id="PRU00284"/>
    </source>
</evidence>
<dbReference type="Gene3D" id="1.10.287.950">
    <property type="entry name" value="Methyl-accepting chemotaxis protein"/>
    <property type="match status" value="2"/>
</dbReference>
<keyword evidence="1" id="KW-0145">Chemotaxis</keyword>
<dbReference type="KEGG" id="daf:Desaf_3049"/>
<name>F3Z2L4_DESAF</name>
<dbReference type="InterPro" id="IPR004089">
    <property type="entry name" value="MCPsignal_dom"/>
</dbReference>
<dbReference type="SUPFAM" id="SSF58104">
    <property type="entry name" value="Methyl-accepting chemotaxis protein (MCP) signaling domain"/>
    <property type="match status" value="2"/>
</dbReference>
<keyword evidence="3" id="KW-0807">Transducer</keyword>
<dbReference type="HOGENOM" id="CLU_030861_0_0_7"/>
<evidence type="ECO:0000313" key="6">
    <source>
        <dbReference type="Proteomes" id="UP000007844"/>
    </source>
</evidence>
<accession>F3Z2L4</accession>
<dbReference type="GO" id="GO:0004888">
    <property type="term" value="F:transmembrane signaling receptor activity"/>
    <property type="evidence" value="ECO:0007669"/>
    <property type="project" value="TreeGrafter"/>
</dbReference>
<proteinExistence type="inferred from homology"/>
<dbReference type="PANTHER" id="PTHR43531">
    <property type="entry name" value="PROTEIN ICFG"/>
    <property type="match status" value="1"/>
</dbReference>
<organism evidence="5 6">
    <name type="scientific">Desulfocurvibacter africanus subsp. africanus str. Walvis Bay</name>
    <dbReference type="NCBI Taxonomy" id="690850"/>
    <lineage>
        <taxon>Bacteria</taxon>
        <taxon>Pseudomonadati</taxon>
        <taxon>Thermodesulfobacteriota</taxon>
        <taxon>Desulfovibrionia</taxon>
        <taxon>Desulfovibrionales</taxon>
        <taxon>Desulfovibrionaceae</taxon>
        <taxon>Desulfocurvibacter</taxon>
    </lineage>
</organism>
<dbReference type="EMBL" id="CP003221">
    <property type="protein sequence ID" value="EGJ51347.1"/>
    <property type="molecule type" value="Genomic_DNA"/>
</dbReference>
<evidence type="ECO:0000256" key="1">
    <source>
        <dbReference type="ARBA" id="ARBA00022500"/>
    </source>
</evidence>
<comment type="similarity">
    <text evidence="2">Belongs to the methyl-accepting chemotaxis (MCP) protein family.</text>
</comment>
<dbReference type="Pfam" id="PF00015">
    <property type="entry name" value="MCPsignal"/>
    <property type="match status" value="2"/>
</dbReference>
<evidence type="ECO:0000256" key="2">
    <source>
        <dbReference type="ARBA" id="ARBA00029447"/>
    </source>
</evidence>
<protein>
    <submittedName>
        <fullName evidence="5">Chemotaxis sensory transducer</fullName>
    </submittedName>
</protein>
<dbReference type="GO" id="GO:0007165">
    <property type="term" value="P:signal transduction"/>
    <property type="evidence" value="ECO:0007669"/>
    <property type="project" value="UniProtKB-KW"/>
</dbReference>
<dbReference type="PANTHER" id="PTHR43531:SF11">
    <property type="entry name" value="METHYL-ACCEPTING CHEMOTAXIS PROTEIN 3"/>
    <property type="match status" value="1"/>
</dbReference>
<dbReference type="InterPro" id="IPR051310">
    <property type="entry name" value="MCP_chemotaxis"/>
</dbReference>
<dbReference type="RefSeq" id="WP_014260993.1">
    <property type="nucleotide sequence ID" value="NC_016629.1"/>
</dbReference>
<dbReference type="STRING" id="690850.Desaf_3049"/>
<dbReference type="Proteomes" id="UP000007844">
    <property type="component" value="Chromosome"/>
</dbReference>
<gene>
    <name evidence="5" type="ORF">Desaf_3049</name>
</gene>
<dbReference type="AlphaFoldDB" id="F3Z2L4"/>
<feature type="domain" description="Methyl-accepting transducer" evidence="4">
    <location>
        <begin position="309"/>
        <end position="545"/>
    </location>
</feature>
<reference evidence="5 6" key="1">
    <citation type="journal article" date="2011" name="J. Bacteriol.">
        <title>Genome sequence of the mercury-methylating and pleomorphic Desulfovibrio africanus Strain Walvis Bay.</title>
        <authorList>
            <person name="Brown S.D."/>
            <person name="Wall J.D."/>
            <person name="Kucken A.M."/>
            <person name="Gilmour C.C."/>
            <person name="Podar M."/>
            <person name="Brandt C.C."/>
            <person name="Teshima H."/>
            <person name="Detter J.C."/>
            <person name="Han C.S."/>
            <person name="Land M.L."/>
            <person name="Lucas S."/>
            <person name="Han J."/>
            <person name="Pennacchio L."/>
            <person name="Nolan M."/>
            <person name="Pitluck S."/>
            <person name="Woyke T."/>
            <person name="Goodwin L."/>
            <person name="Palumbo A.V."/>
            <person name="Elias D.A."/>
        </authorList>
    </citation>
    <scope>NUCLEOTIDE SEQUENCE [LARGE SCALE GENOMIC DNA]</scope>
    <source>
        <strain evidence="5 6">Walvis Bay</strain>
    </source>
</reference>
<feature type="domain" description="Methyl-accepting transducer" evidence="4">
    <location>
        <begin position="51"/>
        <end position="266"/>
    </location>
</feature>
<sequence>MQLGVQGMAFAEAGKKRSLKPLGEALESVAKAVGKAIEGRETDFLALGTRLQEFTRSVLDLTRQASDLAGLTSGDELDRRVGELSAELERMRNLVGRDSSGQSLRELDSILEVSRKLKALSQDFRRIVKKLQMLGISTRIESARLGSMGRGFTTLADDVEKLAHTIVAHSSQITQKAESLCELVASVRERTTSILDMQQTCSTDIFCGIEDNLRSLVDLTHKSAQVSSELPDKARNISAEISEVVSSLQFHDIVRQQVEHVAEALEEGLGLLQPHLAKAELEPEGKDLVSWVADVCTLQASQLHNAAGQFSSALECLSKHMGGIARHAVALSSSLALSVSADRGSGVSVLDQIEQGVGDITESMREYASQGEAVGGIMSDVANTIAEMSAFVSDIEDVGAEIELIALNASVKAAHTGDEGKALGVLAQAIQHLSVEARDQTEAVSSVLVQISTASEALLRNADTSIDRGQVAAMIARMGDLTGSLRNISERVGSGLATIGTSVGDLANSIEDTVEGLTFHHDVAHKLEESKARLEQAGQEARHIVPHGDDALRSERLRAMLDRYTMDAERIIHMSTFGHSGQTLENSNSFQPAACVTSLDRTKKAAPSGSDDLGDNVELF</sequence>